<evidence type="ECO:0000256" key="5">
    <source>
        <dbReference type="SAM" id="Phobius"/>
    </source>
</evidence>
<dbReference type="PANTHER" id="PTHR32089">
    <property type="entry name" value="METHYL-ACCEPTING CHEMOTAXIS PROTEIN MCPB"/>
    <property type="match status" value="1"/>
</dbReference>
<sequence>MIHIKDMSLSKKLLGGFGLVSLLLIIITVVSVITMDTIQNGNNKLIENTITMNEKSLAMDVNMLQARRSEKDFFARLDLTYIDKVKASVANVKKEAQDIQELDVPQERKDMAGKVITAIEGYEKAFLETVELHKTKGFDESSGVQLELITKARDVETEIKNQGDSLLYAEILELRRNEKNYIIRNEVSNQKTLHDNEKILIKDLAASKISQDKKDIINEKLLAYTATFDKLVTIDANIASKTAEFTTYVHTIEPLIVEFEKDASEDKVAQLGQMASTNSTAKTTVLVLSLLAIVSGMGIGFVIRRLITKPVDELISGAKTISDGKLDVKLLNNSKDEIGVLSNTFQTMANDLNAVIADTNMVLSAMSQGDLTRNISVQARGDFEKITTGIQIMQNSIHKLISSMKASAEKVASTAQELSASSEQMKASTDQISGSTQEIAKGVNSQASKMTEISRAMREMSESIQTVATNAQKASESAGSASSIAQNVGRMSTDVSKKMTEIQSNVDNSATVIKQLAGKSQEIGEIIGVITNIADQTNLLALNAAIEAARAGEHGRGFAVVADEVRKLAEESRSAANQITGLIKDIQQGTKLAVTSMEQGTKTVGEGAKNITDTVNAIDGIVKAAADVATMVQEIAATAEEQSASVEEVTSSVEDVSSISEQSAAGTEKTSAVAEEQAATMGQLVAAAQEMARLASDLHNEVNMFKLDDGVSTKSKHIHEASKDKKAELELKNSPSGQGPIASVNCWEYKKCGREPGGINVKELGVCKASPHYGRECWKVAGTFCGGKVQGTAAQKQISCIVCDWYKEVNTRGHND</sequence>
<dbReference type="PROSITE" id="PS50111">
    <property type="entry name" value="CHEMOTAXIS_TRANSDUC_2"/>
    <property type="match status" value="1"/>
</dbReference>
<keyword evidence="5" id="KW-1133">Transmembrane helix</keyword>
<dbReference type="SUPFAM" id="SSF58104">
    <property type="entry name" value="Methyl-accepting chemotaxis protein (MCP) signaling domain"/>
    <property type="match status" value="1"/>
</dbReference>
<dbReference type="Pfam" id="PF00672">
    <property type="entry name" value="HAMP"/>
    <property type="match status" value="1"/>
</dbReference>
<evidence type="ECO:0000256" key="4">
    <source>
        <dbReference type="SAM" id="MobiDB-lite"/>
    </source>
</evidence>
<keyword evidence="1 3" id="KW-0807">Transducer</keyword>
<evidence type="ECO:0000256" key="1">
    <source>
        <dbReference type="ARBA" id="ARBA00023224"/>
    </source>
</evidence>
<dbReference type="Gene3D" id="6.10.340.10">
    <property type="match status" value="1"/>
</dbReference>
<comment type="similarity">
    <text evidence="2">Belongs to the methyl-accepting chemotaxis (MCP) protein family.</text>
</comment>
<gene>
    <name evidence="8" type="ORF">MPEBLZ_03821</name>
</gene>
<dbReference type="InterPro" id="IPR054687">
    <property type="entry name" value="Two-CW_dom"/>
</dbReference>
<comment type="caution">
    <text evidence="8">The sequence shown here is derived from an EMBL/GenBank/DDBJ whole genome shotgun (WGS) entry which is preliminary data.</text>
</comment>
<dbReference type="SMART" id="SM01358">
    <property type="entry name" value="HBM"/>
    <property type="match status" value="1"/>
</dbReference>
<evidence type="ECO:0000313" key="8">
    <source>
        <dbReference type="EMBL" id="KPQ41619.1"/>
    </source>
</evidence>
<dbReference type="InterPro" id="IPR004089">
    <property type="entry name" value="MCPsignal_dom"/>
</dbReference>
<dbReference type="InterPro" id="IPR003660">
    <property type="entry name" value="HAMP_dom"/>
</dbReference>
<organism evidence="8 9">
    <name type="scientific">Candidatus Methanoperedens nitratireducens</name>
    <dbReference type="NCBI Taxonomy" id="1392998"/>
    <lineage>
        <taxon>Archaea</taxon>
        <taxon>Methanobacteriati</taxon>
        <taxon>Methanobacteriota</taxon>
        <taxon>Stenosarchaea group</taxon>
        <taxon>Methanomicrobia</taxon>
        <taxon>Methanosarcinales</taxon>
        <taxon>ANME-2 cluster</taxon>
        <taxon>Candidatus Methanoperedentaceae</taxon>
        <taxon>Candidatus Methanoperedens</taxon>
    </lineage>
</organism>
<name>A0A0P8CG37_9EURY</name>
<dbReference type="PROSITE" id="PS50885">
    <property type="entry name" value="HAMP"/>
    <property type="match status" value="2"/>
</dbReference>
<dbReference type="CDD" id="cd11386">
    <property type="entry name" value="MCP_signal"/>
    <property type="match status" value="1"/>
</dbReference>
<protein>
    <submittedName>
        <fullName evidence="8">Methyl-accepting chemotaxis protein</fullName>
    </submittedName>
</protein>
<keyword evidence="5" id="KW-0812">Transmembrane</keyword>
<feature type="transmembrane region" description="Helical" evidence="5">
    <location>
        <begin position="12"/>
        <end position="35"/>
    </location>
</feature>
<evidence type="ECO:0000256" key="2">
    <source>
        <dbReference type="ARBA" id="ARBA00029447"/>
    </source>
</evidence>
<dbReference type="GO" id="GO:0007165">
    <property type="term" value="P:signal transduction"/>
    <property type="evidence" value="ECO:0007669"/>
    <property type="project" value="UniProtKB-KW"/>
</dbReference>
<dbReference type="Pfam" id="PF00015">
    <property type="entry name" value="MCPsignal"/>
    <property type="match status" value="1"/>
</dbReference>
<proteinExistence type="inferred from homology"/>
<dbReference type="SMART" id="SM00304">
    <property type="entry name" value="HAMP"/>
    <property type="match status" value="2"/>
</dbReference>
<dbReference type="SMART" id="SM00283">
    <property type="entry name" value="MA"/>
    <property type="match status" value="1"/>
</dbReference>
<reference evidence="8 9" key="1">
    <citation type="submission" date="2015-09" db="EMBL/GenBank/DDBJ databases">
        <title>A metagenomics-based metabolic model of nitrate-dependent anaerobic oxidation of methane by Methanoperedens-like archaea.</title>
        <authorList>
            <person name="Arshad A."/>
            <person name="Speth D.R."/>
            <person name="De Graaf R.M."/>
            <person name="Op Den Camp H.J."/>
            <person name="Jetten M.S."/>
            <person name="Welte C.U."/>
        </authorList>
    </citation>
    <scope>NUCLEOTIDE SEQUENCE [LARGE SCALE GENOMIC DNA]</scope>
</reference>
<dbReference type="PANTHER" id="PTHR32089:SF112">
    <property type="entry name" value="LYSOZYME-LIKE PROTEIN-RELATED"/>
    <property type="match status" value="1"/>
</dbReference>
<accession>A0A0P8CG37</accession>
<feature type="domain" description="Methyl-accepting transducer" evidence="6">
    <location>
        <begin position="421"/>
        <end position="657"/>
    </location>
</feature>
<dbReference type="AlphaFoldDB" id="A0A0P8CG37"/>
<evidence type="ECO:0000259" key="7">
    <source>
        <dbReference type="PROSITE" id="PS50885"/>
    </source>
</evidence>
<evidence type="ECO:0000313" key="9">
    <source>
        <dbReference type="Proteomes" id="UP000050360"/>
    </source>
</evidence>
<feature type="compositionally biased region" description="Low complexity" evidence="4">
    <location>
        <begin position="640"/>
        <end position="663"/>
    </location>
</feature>
<dbReference type="CDD" id="cd06225">
    <property type="entry name" value="HAMP"/>
    <property type="match status" value="1"/>
</dbReference>
<dbReference type="Gene3D" id="1.10.287.950">
    <property type="entry name" value="Methyl-accepting chemotaxis protein"/>
    <property type="match status" value="1"/>
</dbReference>
<feature type="domain" description="HAMP" evidence="7">
    <location>
        <begin position="362"/>
        <end position="402"/>
    </location>
</feature>
<dbReference type="NCBIfam" id="NF045718">
    <property type="entry name" value="two_CW_domain"/>
    <property type="match status" value="1"/>
</dbReference>
<dbReference type="GO" id="GO:0016020">
    <property type="term" value="C:membrane"/>
    <property type="evidence" value="ECO:0007669"/>
    <property type="project" value="InterPro"/>
</dbReference>
<feature type="region of interest" description="Disordered" evidence="4">
    <location>
        <begin position="640"/>
        <end position="669"/>
    </location>
</feature>
<keyword evidence="5" id="KW-0472">Membrane</keyword>
<evidence type="ECO:0000259" key="6">
    <source>
        <dbReference type="PROSITE" id="PS50111"/>
    </source>
</evidence>
<dbReference type="EMBL" id="LKCM01000330">
    <property type="protein sequence ID" value="KPQ41619.1"/>
    <property type="molecule type" value="Genomic_DNA"/>
</dbReference>
<feature type="domain" description="HAMP" evidence="7">
    <location>
        <begin position="305"/>
        <end position="357"/>
    </location>
</feature>
<dbReference type="InterPro" id="IPR032255">
    <property type="entry name" value="HBM"/>
</dbReference>
<evidence type="ECO:0000256" key="3">
    <source>
        <dbReference type="PROSITE-ProRule" id="PRU00284"/>
    </source>
</evidence>
<dbReference type="Proteomes" id="UP000050360">
    <property type="component" value="Unassembled WGS sequence"/>
</dbReference>